<accession>A0ABP6M5Y2</accession>
<evidence type="ECO:0000259" key="4">
    <source>
        <dbReference type="Pfam" id="PF01182"/>
    </source>
</evidence>
<dbReference type="NCBIfam" id="NF001684">
    <property type="entry name" value="PRK00443.1-4"/>
    <property type="match status" value="1"/>
</dbReference>
<dbReference type="Proteomes" id="UP001500236">
    <property type="component" value="Unassembled WGS sequence"/>
</dbReference>
<evidence type="ECO:0000256" key="1">
    <source>
        <dbReference type="ARBA" id="ARBA00022801"/>
    </source>
</evidence>
<keyword evidence="2" id="KW-0119">Carbohydrate metabolism</keyword>
<dbReference type="InterPro" id="IPR004547">
    <property type="entry name" value="Glucosamine6P_isomerase"/>
</dbReference>
<dbReference type="Pfam" id="PF01182">
    <property type="entry name" value="Glucosamine_iso"/>
    <property type="match status" value="1"/>
</dbReference>
<name>A0ABP6M5Y2_9MICC</name>
<dbReference type="PANTHER" id="PTHR11280">
    <property type="entry name" value="GLUCOSAMINE-6-PHOSPHATE ISOMERASE"/>
    <property type="match status" value="1"/>
</dbReference>
<dbReference type="Gene3D" id="3.40.50.1360">
    <property type="match status" value="1"/>
</dbReference>
<dbReference type="PANTHER" id="PTHR11280:SF5">
    <property type="entry name" value="GLUCOSAMINE-6-PHOSPHATE ISOMERASE"/>
    <property type="match status" value="1"/>
</dbReference>
<protein>
    <recommendedName>
        <fullName evidence="3">Glucosamine-6-phosphate deaminase</fullName>
        <ecNumber evidence="3">3.5.99.6</ecNumber>
    </recommendedName>
</protein>
<evidence type="ECO:0000313" key="6">
    <source>
        <dbReference type="Proteomes" id="UP001500236"/>
    </source>
</evidence>
<dbReference type="NCBIfam" id="TIGR00502">
    <property type="entry name" value="nagB"/>
    <property type="match status" value="1"/>
</dbReference>
<evidence type="ECO:0000313" key="5">
    <source>
        <dbReference type="EMBL" id="GAA3075396.1"/>
    </source>
</evidence>
<keyword evidence="6" id="KW-1185">Reference proteome</keyword>
<dbReference type="InterPro" id="IPR037171">
    <property type="entry name" value="NagB/RpiA_transferase-like"/>
</dbReference>
<dbReference type="RefSeq" id="WP_344744888.1">
    <property type="nucleotide sequence ID" value="NZ_BAAAVT010000025.1"/>
</dbReference>
<feature type="domain" description="Glucosamine/galactosamine-6-phosphate isomerase" evidence="4">
    <location>
        <begin position="10"/>
        <end position="244"/>
    </location>
</feature>
<evidence type="ECO:0000256" key="3">
    <source>
        <dbReference type="NCBIfam" id="TIGR00502"/>
    </source>
</evidence>
<dbReference type="CDD" id="cd01399">
    <property type="entry name" value="GlcN6P_deaminase"/>
    <property type="match status" value="1"/>
</dbReference>
<reference evidence="6" key="1">
    <citation type="journal article" date="2019" name="Int. J. Syst. Evol. Microbiol.">
        <title>The Global Catalogue of Microorganisms (GCM) 10K type strain sequencing project: providing services to taxonomists for standard genome sequencing and annotation.</title>
        <authorList>
            <consortium name="The Broad Institute Genomics Platform"/>
            <consortium name="The Broad Institute Genome Sequencing Center for Infectious Disease"/>
            <person name="Wu L."/>
            <person name="Ma J."/>
        </authorList>
    </citation>
    <scope>NUCLEOTIDE SEQUENCE [LARGE SCALE GENOMIC DNA]</scope>
    <source>
        <strain evidence="6">JCM 14309</strain>
    </source>
</reference>
<dbReference type="EMBL" id="BAAAVT010000025">
    <property type="protein sequence ID" value="GAA3075396.1"/>
    <property type="molecule type" value="Genomic_DNA"/>
</dbReference>
<proteinExistence type="predicted"/>
<dbReference type="InterPro" id="IPR006148">
    <property type="entry name" value="Glc/Gal-6P_isomerase"/>
</dbReference>
<sequence length="274" mass="29424">MQIIILPDAQAIGEWAADHIARRLAAGRLQVLGVATGSSPLPAYDALARRIDGTGAEGSAEGGAPAVSREALETLTAFALDEYVGIEPDRPESYHAVIREEVTEKLGLDPSRVHVPEGAAEDLEAACRHYEQLIADAGGVDLQILGIGATGHLGFNEPSSSFSSRTRVKTLAPQTRRDNARFFSSEDEVPLHCVTQGLGTIMDAGELLLIAYGEHKAEAVARAVEGPLTSMCPASIIQWHHDAVVLLDEAAASKLEHLDYYRHVQEHDLLPDQD</sequence>
<comment type="caution">
    <text evidence="5">The sequence shown here is derived from an EMBL/GenBank/DDBJ whole genome shotgun (WGS) entry which is preliminary data.</text>
</comment>
<gene>
    <name evidence="5" type="primary">nagB</name>
    <name evidence="5" type="ORF">GCM10010529_28970</name>
</gene>
<dbReference type="EC" id="3.5.99.6" evidence="3"/>
<organism evidence="5 6">
    <name type="scientific">Nesterenkonia aethiopica</name>
    <dbReference type="NCBI Taxonomy" id="269144"/>
    <lineage>
        <taxon>Bacteria</taxon>
        <taxon>Bacillati</taxon>
        <taxon>Actinomycetota</taxon>
        <taxon>Actinomycetes</taxon>
        <taxon>Micrococcales</taxon>
        <taxon>Micrococcaceae</taxon>
        <taxon>Nesterenkonia</taxon>
    </lineage>
</organism>
<keyword evidence="1" id="KW-0378">Hydrolase</keyword>
<evidence type="ECO:0000256" key="2">
    <source>
        <dbReference type="ARBA" id="ARBA00023277"/>
    </source>
</evidence>
<dbReference type="SUPFAM" id="SSF100950">
    <property type="entry name" value="NagB/RpiA/CoA transferase-like"/>
    <property type="match status" value="1"/>
</dbReference>